<feature type="compositionally biased region" description="Low complexity" evidence="1">
    <location>
        <begin position="110"/>
        <end position="119"/>
    </location>
</feature>
<feature type="compositionally biased region" description="Basic residues" evidence="1">
    <location>
        <begin position="80"/>
        <end position="90"/>
    </location>
</feature>
<evidence type="ECO:0000313" key="3">
    <source>
        <dbReference type="EnsemblMetazoa" id="BGLB034835-PA"/>
    </source>
</evidence>
<dbReference type="EnsemblMetazoa" id="BGLB034835-RA">
    <property type="protein sequence ID" value="BGLB034835-PA"/>
    <property type="gene ID" value="BGLB034835"/>
</dbReference>
<dbReference type="KEGG" id="bgt:106052968"/>
<dbReference type="AlphaFoldDB" id="A0A2C9LTI4"/>
<name>A0A2C9LTI4_BIOGL</name>
<dbReference type="SUPFAM" id="SSF46785">
    <property type="entry name" value="Winged helix' DNA-binding domain"/>
    <property type="match status" value="1"/>
</dbReference>
<dbReference type="GO" id="GO:0003677">
    <property type="term" value="F:DNA binding"/>
    <property type="evidence" value="ECO:0007669"/>
    <property type="project" value="InterPro"/>
</dbReference>
<dbReference type="InterPro" id="IPR036390">
    <property type="entry name" value="WH_DNA-bd_sf"/>
</dbReference>
<feature type="region of interest" description="Disordered" evidence="1">
    <location>
        <begin position="62"/>
        <end position="142"/>
    </location>
</feature>
<feature type="domain" description="H15" evidence="2">
    <location>
        <begin position="1"/>
        <end position="83"/>
    </location>
</feature>
<organism evidence="3 4">
    <name type="scientific">Biomphalaria glabrata</name>
    <name type="common">Bloodfluke planorb</name>
    <name type="synonym">Freshwater snail</name>
    <dbReference type="NCBI Taxonomy" id="6526"/>
    <lineage>
        <taxon>Eukaryota</taxon>
        <taxon>Metazoa</taxon>
        <taxon>Spiralia</taxon>
        <taxon>Lophotrochozoa</taxon>
        <taxon>Mollusca</taxon>
        <taxon>Gastropoda</taxon>
        <taxon>Heterobranchia</taxon>
        <taxon>Euthyneura</taxon>
        <taxon>Panpulmonata</taxon>
        <taxon>Hygrophila</taxon>
        <taxon>Lymnaeoidea</taxon>
        <taxon>Planorbidae</taxon>
        <taxon>Biomphalaria</taxon>
    </lineage>
</organism>
<evidence type="ECO:0000259" key="2">
    <source>
        <dbReference type="PROSITE" id="PS51504"/>
    </source>
</evidence>
<dbReference type="Proteomes" id="UP000076420">
    <property type="component" value="Unassembled WGS sequence"/>
</dbReference>
<gene>
    <name evidence="3" type="primary">106052968</name>
</gene>
<evidence type="ECO:0000313" key="4">
    <source>
        <dbReference type="Proteomes" id="UP000076420"/>
    </source>
</evidence>
<proteinExistence type="predicted"/>
<reference evidence="3" key="1">
    <citation type="submission" date="2020-05" db="UniProtKB">
        <authorList>
            <consortium name="EnsemblMetazoa"/>
        </authorList>
    </citation>
    <scope>IDENTIFICATION</scope>
    <source>
        <strain evidence="3">BB02</strain>
    </source>
</reference>
<evidence type="ECO:0000256" key="1">
    <source>
        <dbReference type="SAM" id="MobiDB-lite"/>
    </source>
</evidence>
<accession>A0A2C9LTI4</accession>
<dbReference type="PROSITE" id="PS51504">
    <property type="entry name" value="H15"/>
    <property type="match status" value="1"/>
</dbReference>
<dbReference type="SMART" id="SM00526">
    <property type="entry name" value="H15"/>
    <property type="match status" value="1"/>
</dbReference>
<dbReference type="Gene3D" id="1.10.10.10">
    <property type="entry name" value="Winged helix-like DNA-binding domain superfamily/Winged helix DNA-binding domain"/>
    <property type="match status" value="1"/>
</dbReference>
<feature type="compositionally biased region" description="Basic residues" evidence="1">
    <location>
        <begin position="120"/>
        <end position="142"/>
    </location>
</feature>
<sequence length="142" mass="16141">MASNSRITLDDILEALESLGDNKGSTLSALKKYIVSSSTVKLSGKEVEQQIQQLVKKAIRNGQIAPVDGNTLASDDEKKKVSKKRRRRKTSSYDVSRSSSPKRRRREISRPSSTSSSSPTRRRVRRRSRGRSRKRRRGSRQR</sequence>
<dbReference type="VEuPathDB" id="VectorBase:BGLB034835"/>
<protein>
    <recommendedName>
        <fullName evidence="2">H15 domain-containing protein</fullName>
    </recommendedName>
</protein>
<dbReference type="Pfam" id="PF00538">
    <property type="entry name" value="Linker_histone"/>
    <property type="match status" value="1"/>
</dbReference>
<dbReference type="GO" id="GO:0006334">
    <property type="term" value="P:nucleosome assembly"/>
    <property type="evidence" value="ECO:0007669"/>
    <property type="project" value="InterPro"/>
</dbReference>
<dbReference type="InterPro" id="IPR036388">
    <property type="entry name" value="WH-like_DNA-bd_sf"/>
</dbReference>
<dbReference type="GO" id="GO:0000786">
    <property type="term" value="C:nucleosome"/>
    <property type="evidence" value="ECO:0007669"/>
    <property type="project" value="InterPro"/>
</dbReference>
<dbReference type="InterPro" id="IPR005818">
    <property type="entry name" value="Histone_H1/H5_H15"/>
</dbReference>